<name>A0ABS6E3I1_9FIRM</name>
<dbReference type="PANTHER" id="PTHR34580">
    <property type="match status" value="1"/>
</dbReference>
<evidence type="ECO:0000259" key="3">
    <source>
        <dbReference type="PROSITE" id="PS51000"/>
    </source>
</evidence>
<sequence length="303" mass="35361">MKINRLFEIVVILLNKGTVTAKELSERFGVSTRTIYRDIDTLSSAGVPVYTNKGKGGGISLLDNYSLSRTLISEQESESLILALKTLQTTKYPEINIILDKMGALFNKIDTDDWVHIDFSHWGSSPNEYNKFLDIKSSIIGRKVIYFDYVNSDGIKSKRYIEPMRLIFKGQAWYLWGYCREREDFRIFRISRIKNLFVTEEVFQRKEVESSQKKESREETTSLVTLKLHFQPEALSRVFDYYDEEYIIKNADGTCSVTVTFPEDEWIYGHIMSFGNFVEVVEPEHIRKIVVDRMKKALKVYEK</sequence>
<dbReference type="Pfam" id="PF13280">
    <property type="entry name" value="WYL"/>
    <property type="match status" value="1"/>
</dbReference>
<keyword evidence="5" id="KW-1185">Reference proteome</keyword>
<keyword evidence="2" id="KW-0804">Transcription</keyword>
<feature type="domain" description="HTH deoR-type" evidence="3">
    <location>
        <begin position="2"/>
        <end position="60"/>
    </location>
</feature>
<dbReference type="InterPro" id="IPR051534">
    <property type="entry name" value="CBASS_pafABC_assoc_protein"/>
</dbReference>
<dbReference type="InterPro" id="IPR001034">
    <property type="entry name" value="DeoR_HTH"/>
</dbReference>
<dbReference type="PIRSF" id="PIRSF016838">
    <property type="entry name" value="PafC"/>
    <property type="match status" value="1"/>
</dbReference>
<dbReference type="Pfam" id="PF08279">
    <property type="entry name" value="HTH_11"/>
    <property type="match status" value="1"/>
</dbReference>
<reference evidence="4 5" key="1">
    <citation type="submission" date="2021-06" db="EMBL/GenBank/DDBJ databases">
        <authorList>
            <person name="Sun Q."/>
            <person name="Li D."/>
        </authorList>
    </citation>
    <scope>NUCLEOTIDE SEQUENCE [LARGE SCALE GENOMIC DNA]</scope>
    <source>
        <strain evidence="4 5">MSJ-40</strain>
    </source>
</reference>
<organism evidence="4 5">
    <name type="scientific">Tissierella simiarum</name>
    <dbReference type="NCBI Taxonomy" id="2841534"/>
    <lineage>
        <taxon>Bacteria</taxon>
        <taxon>Bacillati</taxon>
        <taxon>Bacillota</taxon>
        <taxon>Tissierellia</taxon>
        <taxon>Tissierellales</taxon>
        <taxon>Tissierellaceae</taxon>
        <taxon>Tissierella</taxon>
    </lineage>
</organism>
<dbReference type="InterPro" id="IPR057727">
    <property type="entry name" value="WCX_dom"/>
</dbReference>
<dbReference type="EMBL" id="JAHLPM010000003">
    <property type="protein sequence ID" value="MBU5437337.1"/>
    <property type="molecule type" value="Genomic_DNA"/>
</dbReference>
<dbReference type="PANTHER" id="PTHR34580:SF1">
    <property type="entry name" value="PROTEIN PAFC"/>
    <property type="match status" value="1"/>
</dbReference>
<dbReference type="PROSITE" id="PS52050">
    <property type="entry name" value="WYL"/>
    <property type="match status" value="1"/>
</dbReference>
<keyword evidence="1" id="KW-0805">Transcription regulation</keyword>
<dbReference type="InterPro" id="IPR028349">
    <property type="entry name" value="PafC-like"/>
</dbReference>
<dbReference type="SMART" id="SM00420">
    <property type="entry name" value="HTH_DEOR"/>
    <property type="match status" value="1"/>
</dbReference>
<evidence type="ECO:0000313" key="4">
    <source>
        <dbReference type="EMBL" id="MBU5437337.1"/>
    </source>
</evidence>
<dbReference type="PROSITE" id="PS51000">
    <property type="entry name" value="HTH_DEOR_2"/>
    <property type="match status" value="1"/>
</dbReference>
<evidence type="ECO:0000256" key="2">
    <source>
        <dbReference type="ARBA" id="ARBA00023163"/>
    </source>
</evidence>
<accession>A0ABS6E3I1</accession>
<dbReference type="InterPro" id="IPR013196">
    <property type="entry name" value="HTH_11"/>
</dbReference>
<evidence type="ECO:0000256" key="1">
    <source>
        <dbReference type="ARBA" id="ARBA00023015"/>
    </source>
</evidence>
<dbReference type="Proteomes" id="UP000749471">
    <property type="component" value="Unassembled WGS sequence"/>
</dbReference>
<comment type="caution">
    <text evidence="4">The sequence shown here is derived from an EMBL/GenBank/DDBJ whole genome shotgun (WGS) entry which is preliminary data.</text>
</comment>
<evidence type="ECO:0000313" key="5">
    <source>
        <dbReference type="Proteomes" id="UP000749471"/>
    </source>
</evidence>
<protein>
    <submittedName>
        <fullName evidence="4">YafY family transcriptional regulator</fullName>
    </submittedName>
</protein>
<dbReference type="Pfam" id="PF25583">
    <property type="entry name" value="WCX"/>
    <property type="match status" value="1"/>
</dbReference>
<proteinExistence type="predicted"/>
<dbReference type="RefSeq" id="WP_216517348.1">
    <property type="nucleotide sequence ID" value="NZ_JAHLPM010000003.1"/>
</dbReference>
<dbReference type="InterPro" id="IPR026881">
    <property type="entry name" value="WYL_dom"/>
</dbReference>
<gene>
    <name evidence="4" type="ORF">KQI42_04910</name>
</gene>